<sequence>MFYLICSRCGPHYSNDDYMENGVCPMCLLVEITEELGLYEEVDFARNENNGPGLSVRQER</sequence>
<dbReference type="RefSeq" id="YP_010651304.1">
    <property type="nucleotide sequence ID" value="NC_070781.1"/>
</dbReference>
<evidence type="ECO:0000313" key="2">
    <source>
        <dbReference type="Proteomes" id="UP001202581"/>
    </source>
</evidence>
<accession>A0AA49H077</accession>
<dbReference type="GeneID" id="77926939"/>
<dbReference type="KEGG" id="vg:77926939"/>
<evidence type="ECO:0000313" key="1">
    <source>
        <dbReference type="EMBL" id="UMO76365.1"/>
    </source>
</evidence>
<reference evidence="1" key="1">
    <citation type="submission" date="2021-12" db="EMBL/GenBank/DDBJ databases">
        <authorList>
            <person name="Khadka S."/>
            <person name="Uribe D.A."/>
            <person name="Klipsch I.N."/>
            <person name="Rene S.R."/>
            <person name="Jimenez M.L."/>
            <person name="Saini B.K."/>
            <person name="Zugasti M."/>
            <person name="Bullon R.M."/>
            <person name="Sharp C.D."/>
            <person name="Kapinga K.O."/>
            <person name="Warner C.P."/>
            <person name="Sarinana J."/>
            <person name="Jimenez A."/>
            <person name="Layton S.R."/>
            <person name="Nayek S."/>
            <person name="Hughes L.E."/>
            <person name="Garlena R.A."/>
            <person name="Russell D.A."/>
            <person name="Jacobs-Sera D."/>
            <person name="Hatfull G.F."/>
        </authorList>
    </citation>
    <scope>NUCLEOTIDE SEQUENCE</scope>
</reference>
<proteinExistence type="predicted"/>
<protein>
    <submittedName>
        <fullName evidence="1">Uncharacterized protein</fullName>
    </submittedName>
</protein>
<organism evidence="1 2">
    <name type="scientific">Streptomyces phage Tomas</name>
    <dbReference type="NCBI Taxonomy" id="2914443"/>
    <lineage>
        <taxon>Viruses</taxon>
        <taxon>Duplodnaviria</taxon>
        <taxon>Heunggongvirae</taxon>
        <taxon>Uroviricota</taxon>
        <taxon>Caudoviricetes</taxon>
        <taxon>Stanwilliamsviridae</taxon>
        <taxon>Boydwoodruffvirinae</taxon>
        <taxon>Tomasvirus</taxon>
        <taxon>Tomasvirus tomas</taxon>
    </lineage>
</organism>
<keyword evidence="2" id="KW-1185">Reference proteome</keyword>
<gene>
    <name evidence="1" type="primary">221</name>
    <name evidence="1" type="ORF">SEA_TOMAS_221</name>
</gene>
<dbReference type="EMBL" id="OL829978">
    <property type="protein sequence ID" value="UMO76365.1"/>
    <property type="molecule type" value="Genomic_DNA"/>
</dbReference>
<name>A0AA49H077_9CAUD</name>
<dbReference type="Proteomes" id="UP001202581">
    <property type="component" value="Segment"/>
</dbReference>